<dbReference type="AlphaFoldDB" id="A0A0B5DG80"/>
<evidence type="ECO:0000313" key="1">
    <source>
        <dbReference type="EMBL" id="AJE42194.1"/>
    </source>
</evidence>
<proteinExistence type="predicted"/>
<protein>
    <submittedName>
        <fullName evidence="1">Uncharacterized protein</fullName>
    </submittedName>
</protein>
<organism evidence="1 3">
    <name type="scientific">Streptomyces nodosus</name>
    <dbReference type="NCBI Taxonomy" id="40318"/>
    <lineage>
        <taxon>Bacteria</taxon>
        <taxon>Bacillati</taxon>
        <taxon>Actinomycetota</taxon>
        <taxon>Actinomycetes</taxon>
        <taxon>Kitasatosporales</taxon>
        <taxon>Streptomycetaceae</taxon>
        <taxon>Streptomyces</taxon>
    </lineage>
</organism>
<gene>
    <name evidence="2" type="ORF">CP978_21080</name>
    <name evidence="1" type="ORF">SNOD_20765</name>
</gene>
<accession>A0A0B5DG80</accession>
<evidence type="ECO:0000313" key="2">
    <source>
        <dbReference type="EMBL" id="QEV43399.1"/>
    </source>
</evidence>
<sequence>MPVGWLAQDTRRERRGVVMDHLDGFVWLRPVGGGREWTARPGDVRPLHDPEHAEARLRARVADANARSRGEIL</sequence>
<dbReference type="Proteomes" id="UP000031526">
    <property type="component" value="Chromosome"/>
</dbReference>
<dbReference type="OrthoDB" id="3855669at2"/>
<evidence type="ECO:0000313" key="3">
    <source>
        <dbReference type="Proteomes" id="UP000031526"/>
    </source>
</evidence>
<dbReference type="Proteomes" id="UP000325763">
    <property type="component" value="Chromosome"/>
</dbReference>
<name>A0A0B5DG80_9ACTN</name>
<evidence type="ECO:0000313" key="4">
    <source>
        <dbReference type="Proteomes" id="UP000325763"/>
    </source>
</evidence>
<keyword evidence="3" id="KW-1185">Reference proteome</keyword>
<dbReference type="EMBL" id="CP009313">
    <property type="protein sequence ID" value="AJE42194.1"/>
    <property type="molecule type" value="Genomic_DNA"/>
</dbReference>
<dbReference type="KEGG" id="snq:CP978_21080"/>
<reference evidence="2 4" key="3">
    <citation type="submission" date="2017-09" db="EMBL/GenBank/DDBJ databases">
        <title>Streptomyces genome completion.</title>
        <authorList>
            <person name="Lee N."/>
            <person name="Cho B.-K."/>
        </authorList>
    </citation>
    <scope>NUCLEOTIDE SEQUENCE [LARGE SCALE GENOMIC DNA]</scope>
    <source>
        <strain evidence="2 4">ATCC 14899</strain>
    </source>
</reference>
<reference evidence="3" key="1">
    <citation type="submission" date="2014-09" db="EMBL/GenBank/DDBJ databases">
        <title>Sequence of the Streptomyces nodosus genome.</title>
        <authorList>
            <person name="Sweeney P."/>
            <person name="Stephens N."/>
            <person name="Murphy C."/>
            <person name="Caffrey P."/>
        </authorList>
    </citation>
    <scope>NUCLEOTIDE SEQUENCE [LARGE SCALE GENOMIC DNA]</scope>
    <source>
        <strain evidence="3">ATCC 14899</strain>
    </source>
</reference>
<dbReference type="HOGENOM" id="CLU_184570_2_0_11"/>
<reference evidence="1 3" key="2">
    <citation type="journal article" date="2016" name="Appl. Microbiol. Biotechnol.">
        <title>Exploiting the genome sequence of Streptomyces nodosus for enhanced antibiotic production.</title>
        <authorList>
            <person name="Sweeney P."/>
            <person name="Murphy C.D."/>
            <person name="Caffrey P."/>
        </authorList>
    </citation>
    <scope>NUCLEOTIDE SEQUENCE [LARGE SCALE GENOMIC DNA]</scope>
    <source>
        <strain evidence="1 3">ATCC 14899</strain>
    </source>
</reference>
<dbReference type="EMBL" id="CP023747">
    <property type="protein sequence ID" value="QEV43399.1"/>
    <property type="molecule type" value="Genomic_DNA"/>
</dbReference>